<dbReference type="InterPro" id="IPR013103">
    <property type="entry name" value="RVT_2"/>
</dbReference>
<dbReference type="InterPro" id="IPR043502">
    <property type="entry name" value="DNA/RNA_pol_sf"/>
</dbReference>
<protein>
    <recommendedName>
        <fullName evidence="1">Reverse transcriptase Ty1/copia-type domain-containing protein</fullName>
    </recommendedName>
</protein>
<dbReference type="Proteomes" id="UP000257109">
    <property type="component" value="Unassembled WGS sequence"/>
</dbReference>
<keyword evidence="3" id="KW-1185">Reference proteome</keyword>
<dbReference type="EMBL" id="QJKJ01013971">
    <property type="protein sequence ID" value="RDX65321.1"/>
    <property type="molecule type" value="Genomic_DNA"/>
</dbReference>
<dbReference type="PANTHER" id="PTHR43383:SF2">
    <property type="entry name" value="AMIDOHYDROLASE 2 FAMILY PROTEIN"/>
    <property type="match status" value="1"/>
</dbReference>
<proteinExistence type="predicted"/>
<feature type="non-terminal residue" evidence="2">
    <location>
        <position position="1"/>
    </location>
</feature>
<dbReference type="PANTHER" id="PTHR43383">
    <property type="entry name" value="NODULIN 6"/>
    <property type="match status" value="1"/>
</dbReference>
<dbReference type="Pfam" id="PF07727">
    <property type="entry name" value="RVT_2"/>
    <property type="match status" value="1"/>
</dbReference>
<name>A0A371EH20_MUCPR</name>
<reference evidence="2" key="1">
    <citation type="submission" date="2018-05" db="EMBL/GenBank/DDBJ databases">
        <title>Draft genome of Mucuna pruriens seed.</title>
        <authorList>
            <person name="Nnadi N.E."/>
            <person name="Vos R."/>
            <person name="Hasami M.H."/>
            <person name="Devisetty U.K."/>
            <person name="Aguiy J.C."/>
        </authorList>
    </citation>
    <scope>NUCLEOTIDE SEQUENCE [LARGE SCALE GENOMIC DNA]</scope>
    <source>
        <strain evidence="2">JCA_2017</strain>
    </source>
</reference>
<comment type="caution">
    <text evidence="2">The sequence shown here is derived from an EMBL/GenBank/DDBJ whole genome shotgun (WGS) entry which is preliminary data.</text>
</comment>
<evidence type="ECO:0000259" key="1">
    <source>
        <dbReference type="Pfam" id="PF07727"/>
    </source>
</evidence>
<organism evidence="2 3">
    <name type="scientific">Mucuna pruriens</name>
    <name type="common">Velvet bean</name>
    <name type="synonym">Dolichos pruriens</name>
    <dbReference type="NCBI Taxonomy" id="157652"/>
    <lineage>
        <taxon>Eukaryota</taxon>
        <taxon>Viridiplantae</taxon>
        <taxon>Streptophyta</taxon>
        <taxon>Embryophyta</taxon>
        <taxon>Tracheophyta</taxon>
        <taxon>Spermatophyta</taxon>
        <taxon>Magnoliopsida</taxon>
        <taxon>eudicotyledons</taxon>
        <taxon>Gunneridae</taxon>
        <taxon>Pentapetalae</taxon>
        <taxon>rosids</taxon>
        <taxon>fabids</taxon>
        <taxon>Fabales</taxon>
        <taxon>Fabaceae</taxon>
        <taxon>Papilionoideae</taxon>
        <taxon>50 kb inversion clade</taxon>
        <taxon>NPAAA clade</taxon>
        <taxon>indigoferoid/millettioid clade</taxon>
        <taxon>Phaseoleae</taxon>
        <taxon>Mucuna</taxon>
    </lineage>
</organism>
<feature type="non-terminal residue" evidence="2">
    <location>
        <position position="243"/>
    </location>
</feature>
<feature type="domain" description="Reverse transcriptase Ty1/copia-type" evidence="1">
    <location>
        <begin position="9"/>
        <end position="164"/>
    </location>
</feature>
<gene>
    <name evidence="2" type="ORF">CR513_56031</name>
</gene>
<dbReference type="SUPFAM" id="SSF56672">
    <property type="entry name" value="DNA/RNA polymerases"/>
    <property type="match status" value="1"/>
</dbReference>
<sequence length="243" mass="27804">VKYNANGSLERYKTRLVVKGYTQIYGADYQETFALVAKMNATKILLALAAHFNWKLRQYDVKNTFFHGDLNEETYMNISLEFEGDRGSKVCKLQKVLHGLKQFPRAWFERFTKAMKEFGYKQSQGDYTLFIKHIATGGVTALLVYVDNIIIIGNDEKEKGDLKRDRHNGEIIFRNVEPVLVMWVMYNTDYSEACALSKVLSAMGFCLSGHGLLPKVQLFCIKKGREKSMHALRMLFSGIMAAI</sequence>
<accession>A0A371EH20</accession>
<evidence type="ECO:0000313" key="3">
    <source>
        <dbReference type="Proteomes" id="UP000257109"/>
    </source>
</evidence>
<dbReference type="STRING" id="157652.A0A371EH20"/>
<dbReference type="OrthoDB" id="3799035at2759"/>
<evidence type="ECO:0000313" key="2">
    <source>
        <dbReference type="EMBL" id="RDX65321.1"/>
    </source>
</evidence>
<dbReference type="AlphaFoldDB" id="A0A371EH20"/>